<dbReference type="Pfam" id="PF00078">
    <property type="entry name" value="RVT_1"/>
    <property type="match status" value="1"/>
</dbReference>
<dbReference type="InterPro" id="IPR012677">
    <property type="entry name" value="Nucleotide-bd_a/b_plait_sf"/>
</dbReference>
<evidence type="ECO:0000256" key="1">
    <source>
        <dbReference type="PROSITE-ProRule" id="PRU00176"/>
    </source>
</evidence>
<dbReference type="SMART" id="SM00360">
    <property type="entry name" value="RRM"/>
    <property type="match status" value="1"/>
</dbReference>
<dbReference type="Pfam" id="PF00076">
    <property type="entry name" value="RRM_1"/>
    <property type="match status" value="1"/>
</dbReference>
<dbReference type="CDD" id="cd00590">
    <property type="entry name" value="RRM_SF"/>
    <property type="match status" value="1"/>
</dbReference>
<gene>
    <name evidence="3" type="ORF">Tci_058162</name>
</gene>
<dbReference type="SUPFAM" id="SSF54928">
    <property type="entry name" value="RNA-binding domain, RBD"/>
    <property type="match status" value="1"/>
</dbReference>
<reference evidence="3" key="1">
    <citation type="journal article" date="2019" name="Sci. Rep.">
        <title>Draft genome of Tanacetum cinerariifolium, the natural source of mosquito coil.</title>
        <authorList>
            <person name="Yamashiro T."/>
            <person name="Shiraishi A."/>
            <person name="Satake H."/>
            <person name="Nakayama K."/>
        </authorList>
    </citation>
    <scope>NUCLEOTIDE SEQUENCE</scope>
</reference>
<dbReference type="InterPro" id="IPR043502">
    <property type="entry name" value="DNA/RNA_pol_sf"/>
</dbReference>
<keyword evidence="3" id="KW-0548">Nucleotidyltransferase</keyword>
<dbReference type="SUPFAM" id="SSF56672">
    <property type="entry name" value="DNA/RNA polymerases"/>
    <property type="match status" value="1"/>
</dbReference>
<dbReference type="PANTHER" id="PTHR46890:SF50">
    <property type="entry name" value="RNA-DIRECTED DNA POLYMERASE, EUKARYOTA, REVERSE TRANSCRIPTASE ZINC-BINDING DOMAIN PROTEIN-RELATED"/>
    <property type="match status" value="1"/>
</dbReference>
<dbReference type="InterPro" id="IPR052343">
    <property type="entry name" value="Retrotransposon-Effector_Assoc"/>
</dbReference>
<comment type="caution">
    <text evidence="3">The sequence shown here is derived from an EMBL/GenBank/DDBJ whole genome shotgun (WGS) entry which is preliminary data.</text>
</comment>
<evidence type="ECO:0000313" key="3">
    <source>
        <dbReference type="EMBL" id="GEU86184.1"/>
    </source>
</evidence>
<feature type="domain" description="RRM" evidence="2">
    <location>
        <begin position="16"/>
        <end position="93"/>
    </location>
</feature>
<proteinExistence type="predicted"/>
<dbReference type="PANTHER" id="PTHR46890">
    <property type="entry name" value="NON-LTR RETROLELEMENT REVERSE TRANSCRIPTASE-LIKE PROTEIN-RELATED"/>
    <property type="match status" value="1"/>
</dbReference>
<keyword evidence="1" id="KW-0694">RNA-binding</keyword>
<dbReference type="InterPro" id="IPR035979">
    <property type="entry name" value="RBD_domain_sf"/>
</dbReference>
<dbReference type="CDD" id="cd01650">
    <property type="entry name" value="RT_nLTR_like"/>
    <property type="match status" value="1"/>
</dbReference>
<dbReference type="InterPro" id="IPR000477">
    <property type="entry name" value="RT_dom"/>
</dbReference>
<evidence type="ECO:0000259" key="2">
    <source>
        <dbReference type="PROSITE" id="PS50102"/>
    </source>
</evidence>
<dbReference type="PROSITE" id="PS50102">
    <property type="entry name" value="RRM"/>
    <property type="match status" value="1"/>
</dbReference>
<keyword evidence="3" id="KW-0808">Transferase</keyword>
<organism evidence="3">
    <name type="scientific">Tanacetum cinerariifolium</name>
    <name type="common">Dalmatian daisy</name>
    <name type="synonym">Chrysanthemum cinerariifolium</name>
    <dbReference type="NCBI Taxonomy" id="118510"/>
    <lineage>
        <taxon>Eukaryota</taxon>
        <taxon>Viridiplantae</taxon>
        <taxon>Streptophyta</taxon>
        <taxon>Embryophyta</taxon>
        <taxon>Tracheophyta</taxon>
        <taxon>Spermatophyta</taxon>
        <taxon>Magnoliopsida</taxon>
        <taxon>eudicotyledons</taxon>
        <taxon>Gunneridae</taxon>
        <taxon>Pentapetalae</taxon>
        <taxon>asterids</taxon>
        <taxon>campanulids</taxon>
        <taxon>Asterales</taxon>
        <taxon>Asteraceae</taxon>
        <taxon>Asteroideae</taxon>
        <taxon>Anthemideae</taxon>
        <taxon>Anthemidinae</taxon>
        <taxon>Tanacetum</taxon>
    </lineage>
</organism>
<dbReference type="InterPro" id="IPR000504">
    <property type="entry name" value="RRM_dom"/>
</dbReference>
<keyword evidence="3" id="KW-0695">RNA-directed DNA polymerase</keyword>
<accession>A0A6L2NNT0</accession>
<dbReference type="GO" id="GO:0003964">
    <property type="term" value="F:RNA-directed DNA polymerase activity"/>
    <property type="evidence" value="ECO:0007669"/>
    <property type="project" value="UniProtKB-KW"/>
</dbReference>
<dbReference type="AlphaFoldDB" id="A0A6L2NNT0"/>
<dbReference type="GO" id="GO:0003723">
    <property type="term" value="F:RNA binding"/>
    <property type="evidence" value="ECO:0007669"/>
    <property type="project" value="UniProtKB-UniRule"/>
</dbReference>
<sequence length="1262" mass="142713">MGDRRSNQDDVLNISTSFFVTNFPEQTTAKELWRLCKEYGNVIDVFIPNRRSKLGKRFGFVRFIKILDVVRLVNILCTIWIGKIKLHVNIAIFNMPLLDKGSHSFNPSVNGKPTSDASYKKVESRPSSSYIQADKVGISSLSDAKALKPALVLDDSCAHKPDLASLVGGGGGLWVILQFSSKISKDNFMLHVRVNSWFSMIQQASNSFSVDERVVWIDVEGIPLCAWFHNTFTRIASICGTLLYVEDENSPYFHMKRLCIKTSFQDIIFASQKIIAKGKVFLIRVKELTGWAPSFNDDSDSDDESVDSHEASILKDEFSDKNNDMEEISETVFDKSEHVGNISPACNEVRMETRVKEKSEDPFNIYDMLNKKKPTKSVEHSDSDIQYPLGFTPCDRPQVNSNLDHINETKVLDKEPGAKASFQEDVNVSGCSGHFQSVKAPKSGGSILRIIEDFINVGQTMGYKMEGCIKDFEEIVSSQGETKMETVDLFNIKACWGNINFDYVVSPSVGNSAVWWKYLLVVSPLHGRIDKRDSASNLKKDLKNKLSNIDSLIDKGKVSSAILEDRLDTMNKLASLENMESSELAQKAKVKWSIEALDLERHFSKEEIKGSVWDCGLDKSPGRDGFTFGFYRRYWSLLEDEVVEAVNHFYNNGFCHKGGNSSFIALIPKTQGAMLVKDFRPISLIGSLYKIITKLLANRLVTVIGNLVNDDQSAFIANREILDGPFILNELIHWGKAKKKETMIFKVDFEKDFDSVCWDFLEDVLKNFGFGSRWCDWIVSCLKSSKGSVLVNGSPTSKFQFILCRLRDLNRKMMLVKWNNVLASKEMGGLGVSSFYALNRALIFKWVWRFCMQGNSIWTKVIKALHSEEGNLDWPTTAKFPSNWLDIIRSFSNLYYKGVDLLGSIKRKVGNGENTMFWDELWKGEVLFKNLFPRLYALGLVKNISVADKMAQPSLKYSFRRNIRGGAEQVQMASFLPLLEGLILPNMIDRYMWSISGDGEFSISSVRNYIDDKSLGMVSSKTQWCKFVPIKCLAAGGNTFLEFRDNIQGYVSAAAGNYNQGNPGYRLQGVANQMRPPGEMDEPMENPRFDEEEEWNEFMDDDQDEEVEEWLMALVTPTRATVTVPSTYEVGGPSTATPIGHPFTTMASGVAMQPQVIDDLCVRMSNLKYRHKEMVKKIEIVSDTEVADSIAIGEIHPRVTNLEGQVQTLQTSLHGAWFLNQQLQTRLSVMENRKGTLISYMSWMEERLVVLEKRFMRPPTGP</sequence>
<protein>
    <submittedName>
        <fullName evidence="3">RNA-directed DNA polymerase, eukaryota, reverse transcriptase zinc-binding domain protein</fullName>
    </submittedName>
</protein>
<dbReference type="EMBL" id="BKCJ010009269">
    <property type="protein sequence ID" value="GEU86184.1"/>
    <property type="molecule type" value="Genomic_DNA"/>
</dbReference>
<name>A0A6L2NNT0_TANCI</name>
<dbReference type="Gene3D" id="3.30.70.330">
    <property type="match status" value="1"/>
</dbReference>